<keyword evidence="3" id="KW-1185">Reference proteome</keyword>
<reference evidence="2" key="1">
    <citation type="submission" date="2023-03" db="EMBL/GenBank/DDBJ databases">
        <title>Massive genome expansion in bonnet fungi (Mycena s.s.) driven by repeated elements and novel gene families across ecological guilds.</title>
        <authorList>
            <consortium name="Lawrence Berkeley National Laboratory"/>
            <person name="Harder C.B."/>
            <person name="Miyauchi S."/>
            <person name="Viragh M."/>
            <person name="Kuo A."/>
            <person name="Thoen E."/>
            <person name="Andreopoulos B."/>
            <person name="Lu D."/>
            <person name="Skrede I."/>
            <person name="Drula E."/>
            <person name="Henrissat B."/>
            <person name="Morin E."/>
            <person name="Kohler A."/>
            <person name="Barry K."/>
            <person name="LaButti K."/>
            <person name="Morin E."/>
            <person name="Salamov A."/>
            <person name="Lipzen A."/>
            <person name="Mereny Z."/>
            <person name="Hegedus B."/>
            <person name="Baldrian P."/>
            <person name="Stursova M."/>
            <person name="Weitz H."/>
            <person name="Taylor A."/>
            <person name="Grigoriev I.V."/>
            <person name="Nagy L.G."/>
            <person name="Martin F."/>
            <person name="Kauserud H."/>
        </authorList>
    </citation>
    <scope>NUCLEOTIDE SEQUENCE</scope>
    <source>
        <strain evidence="2">CBHHK067</strain>
    </source>
</reference>
<accession>A0AAD7DEP9</accession>
<protein>
    <submittedName>
        <fullName evidence="2">Uncharacterized protein</fullName>
    </submittedName>
</protein>
<dbReference type="Proteomes" id="UP001221757">
    <property type="component" value="Unassembled WGS sequence"/>
</dbReference>
<comment type="caution">
    <text evidence="2">The sequence shown here is derived from an EMBL/GenBank/DDBJ whole genome shotgun (WGS) entry which is preliminary data.</text>
</comment>
<sequence length="174" mass="19456">MAPATGPLWAYFHQSDTKPNKVHFRATHWHCIDARRPRDEPIDVDESMDVTLIKNAQCDGEATEKISVVLKSKAAWQRQMAKWQEEFREADEADTDDDKDESEDNLPSTVPVSAAPCARRPRSWLPMTLAKLFGGTIARPIGKPAHRPRVVSEEGSYIELLAAEYSGKEPDAGV</sequence>
<dbReference type="AlphaFoldDB" id="A0AAD7DEP9"/>
<gene>
    <name evidence="2" type="ORF">B0H17DRAFT_1134643</name>
</gene>
<evidence type="ECO:0000313" key="2">
    <source>
        <dbReference type="EMBL" id="KAJ7689928.1"/>
    </source>
</evidence>
<name>A0AAD7DEP9_MYCRO</name>
<feature type="compositionally biased region" description="Acidic residues" evidence="1">
    <location>
        <begin position="88"/>
        <end position="104"/>
    </location>
</feature>
<evidence type="ECO:0000256" key="1">
    <source>
        <dbReference type="SAM" id="MobiDB-lite"/>
    </source>
</evidence>
<evidence type="ECO:0000313" key="3">
    <source>
        <dbReference type="Proteomes" id="UP001221757"/>
    </source>
</evidence>
<feature type="region of interest" description="Disordered" evidence="1">
    <location>
        <begin position="81"/>
        <end position="113"/>
    </location>
</feature>
<proteinExistence type="predicted"/>
<organism evidence="2 3">
    <name type="scientific">Mycena rosella</name>
    <name type="common">Pink bonnet</name>
    <name type="synonym">Agaricus rosellus</name>
    <dbReference type="NCBI Taxonomy" id="1033263"/>
    <lineage>
        <taxon>Eukaryota</taxon>
        <taxon>Fungi</taxon>
        <taxon>Dikarya</taxon>
        <taxon>Basidiomycota</taxon>
        <taxon>Agaricomycotina</taxon>
        <taxon>Agaricomycetes</taxon>
        <taxon>Agaricomycetidae</taxon>
        <taxon>Agaricales</taxon>
        <taxon>Marasmiineae</taxon>
        <taxon>Mycenaceae</taxon>
        <taxon>Mycena</taxon>
    </lineage>
</organism>
<dbReference type="EMBL" id="JARKIE010000068">
    <property type="protein sequence ID" value="KAJ7689928.1"/>
    <property type="molecule type" value="Genomic_DNA"/>
</dbReference>